<organism evidence="5 6">
    <name type="scientific">Ceratopteris richardii</name>
    <name type="common">Triangle waterfern</name>
    <dbReference type="NCBI Taxonomy" id="49495"/>
    <lineage>
        <taxon>Eukaryota</taxon>
        <taxon>Viridiplantae</taxon>
        <taxon>Streptophyta</taxon>
        <taxon>Embryophyta</taxon>
        <taxon>Tracheophyta</taxon>
        <taxon>Polypodiopsida</taxon>
        <taxon>Polypodiidae</taxon>
        <taxon>Polypodiales</taxon>
        <taxon>Pteridineae</taxon>
        <taxon>Pteridaceae</taxon>
        <taxon>Parkerioideae</taxon>
        <taxon>Ceratopteris</taxon>
    </lineage>
</organism>
<keyword evidence="3" id="KW-0326">Glycosidase</keyword>
<evidence type="ECO:0000313" key="6">
    <source>
        <dbReference type="Proteomes" id="UP000825935"/>
    </source>
</evidence>
<evidence type="ECO:0008006" key="7">
    <source>
        <dbReference type="Google" id="ProtNLM"/>
    </source>
</evidence>
<evidence type="ECO:0000256" key="4">
    <source>
        <dbReference type="RuleBase" id="RU003690"/>
    </source>
</evidence>
<gene>
    <name evidence="5" type="ORF">KP509_38G044800</name>
</gene>
<dbReference type="PROSITE" id="PS00653">
    <property type="entry name" value="GLYCOSYL_HYDROL_F1_2"/>
    <property type="match status" value="1"/>
</dbReference>
<evidence type="ECO:0000256" key="1">
    <source>
        <dbReference type="ARBA" id="ARBA00010838"/>
    </source>
</evidence>
<dbReference type="Gene3D" id="3.20.20.80">
    <property type="entry name" value="Glycosidases"/>
    <property type="match status" value="1"/>
</dbReference>
<evidence type="ECO:0000256" key="2">
    <source>
        <dbReference type="ARBA" id="ARBA00022801"/>
    </source>
</evidence>
<dbReference type="EMBL" id="CM035443">
    <property type="protein sequence ID" value="KAH7278514.1"/>
    <property type="molecule type" value="Genomic_DNA"/>
</dbReference>
<dbReference type="Proteomes" id="UP000825935">
    <property type="component" value="Chromosome 38"/>
</dbReference>
<keyword evidence="6" id="KW-1185">Reference proteome</keyword>
<keyword evidence="2" id="KW-0378">Hydrolase</keyword>
<dbReference type="GO" id="GO:0008422">
    <property type="term" value="F:beta-glucosidase activity"/>
    <property type="evidence" value="ECO:0007669"/>
    <property type="project" value="TreeGrafter"/>
</dbReference>
<protein>
    <recommendedName>
        <fullName evidence="7">Beta-glucosidase</fullName>
    </recommendedName>
</protein>
<dbReference type="AlphaFoldDB" id="A0A8T2Q435"/>
<dbReference type="SUPFAM" id="SSF51445">
    <property type="entry name" value="(Trans)glycosidases"/>
    <property type="match status" value="1"/>
</dbReference>
<comment type="caution">
    <text evidence="5">The sequence shown here is derived from an EMBL/GenBank/DDBJ whole genome shotgun (WGS) entry which is preliminary data.</text>
</comment>
<dbReference type="PANTHER" id="PTHR10353:SF36">
    <property type="entry name" value="LP05116P"/>
    <property type="match status" value="1"/>
</dbReference>
<evidence type="ECO:0000313" key="5">
    <source>
        <dbReference type="EMBL" id="KAH7278514.1"/>
    </source>
</evidence>
<accession>A0A8T2Q435</accession>
<proteinExistence type="inferred from homology"/>
<dbReference type="PRINTS" id="PR00131">
    <property type="entry name" value="GLHYDRLASE1"/>
</dbReference>
<dbReference type="FunFam" id="3.20.20.80:FF:000041">
    <property type="entry name" value="Beta-glucosidase 7"/>
    <property type="match status" value="1"/>
</dbReference>
<dbReference type="EMBL" id="CM035443">
    <property type="protein sequence ID" value="KAH7278511.1"/>
    <property type="molecule type" value="Genomic_DNA"/>
</dbReference>
<dbReference type="Pfam" id="PF00232">
    <property type="entry name" value="Glyco_hydro_1"/>
    <property type="match status" value="1"/>
</dbReference>
<dbReference type="InterPro" id="IPR033132">
    <property type="entry name" value="GH_1_N_CS"/>
</dbReference>
<reference evidence="5" key="1">
    <citation type="submission" date="2021-08" db="EMBL/GenBank/DDBJ databases">
        <title>WGS assembly of Ceratopteris richardii.</title>
        <authorList>
            <person name="Marchant D.B."/>
            <person name="Chen G."/>
            <person name="Jenkins J."/>
            <person name="Shu S."/>
            <person name="Leebens-Mack J."/>
            <person name="Grimwood J."/>
            <person name="Schmutz J."/>
            <person name="Soltis P."/>
            <person name="Soltis D."/>
            <person name="Chen Z.-H."/>
        </authorList>
    </citation>
    <scope>NUCLEOTIDE SEQUENCE</scope>
    <source>
        <strain evidence="5">Whitten #5841</strain>
        <tissue evidence="5">Leaf</tissue>
    </source>
</reference>
<dbReference type="InterPro" id="IPR001360">
    <property type="entry name" value="Glyco_hydro_1"/>
</dbReference>
<dbReference type="InterPro" id="IPR017853">
    <property type="entry name" value="GH"/>
</dbReference>
<dbReference type="PANTHER" id="PTHR10353">
    <property type="entry name" value="GLYCOSYL HYDROLASE"/>
    <property type="match status" value="1"/>
</dbReference>
<sequence length="528" mass="60742">MDPSAKHHLSLSPTIKELRRSDFPSGFQFGVATAAYQIEGAAYEGGRGLSIWDVFSHIQGSISDGSNGDVACNHYHLYKDDVLMMKSLGIKVYRFSISWSRIFPDDSEQLNFEGVSFYNNLIDCLLDAGIEPFITLYHWDLPLWLENDVNVRGWLTKGIVEHFARYAGSCFKLFGDKVKNWATFNEIRTMAVEGYGNGSKAPGRCSISALENSKKTTGDSSTEPYIVAHNALLAHGAAVQVYRKFFQADQKGRIGMVVDGKWFEPFSVTRQDEDAAQRCIEFEIAWILDPLFGMDYPDSMRKGAANRLPKFTDEELAILHGSIDFIGYNYYTAYYAEHIEYDIEPSQRWHETDRMANTHYANSEGNLIGECMGPPDNDWIYNCPWALPKMLEWLRQRYGKQQLSSIPIFITENGTMDDMEDMPRHVACNDLKRIEYLKATLQNLGACIKEHGYNVQGYFIWSLMDNFEWNSGLRSRFGLYYVDFANKQSRYIKRSAEWYREFLLQNDEKNNLKLCCYQLWSKVTSKLC</sequence>
<dbReference type="OrthoDB" id="65569at2759"/>
<name>A0A8T2Q435_CERRI</name>
<comment type="similarity">
    <text evidence="1 4">Belongs to the glycosyl hydrolase 1 family.</text>
</comment>
<dbReference type="EMBL" id="CM035443">
    <property type="protein sequence ID" value="KAH7278513.1"/>
    <property type="molecule type" value="Genomic_DNA"/>
</dbReference>
<evidence type="ECO:0000256" key="3">
    <source>
        <dbReference type="ARBA" id="ARBA00023295"/>
    </source>
</evidence>
<dbReference type="GO" id="GO:0005975">
    <property type="term" value="P:carbohydrate metabolic process"/>
    <property type="evidence" value="ECO:0007669"/>
    <property type="project" value="InterPro"/>
</dbReference>